<feature type="transmembrane region" description="Helical" evidence="20">
    <location>
        <begin position="727"/>
        <end position="749"/>
    </location>
</feature>
<feature type="domain" description="Protein kinase" evidence="21">
    <location>
        <begin position="77"/>
        <end position="362"/>
    </location>
</feature>
<dbReference type="InterPro" id="IPR008271">
    <property type="entry name" value="Ser/Thr_kinase_AS"/>
</dbReference>
<feature type="region of interest" description="Disordered" evidence="19">
    <location>
        <begin position="365"/>
        <end position="394"/>
    </location>
</feature>
<evidence type="ECO:0000256" key="5">
    <source>
        <dbReference type="ARBA" id="ARBA00012513"/>
    </source>
</evidence>
<evidence type="ECO:0000256" key="10">
    <source>
        <dbReference type="ARBA" id="ARBA00022729"/>
    </source>
</evidence>
<keyword evidence="16 20" id="KW-0472">Membrane</keyword>
<evidence type="ECO:0000256" key="9">
    <source>
        <dbReference type="ARBA" id="ARBA00022692"/>
    </source>
</evidence>
<dbReference type="FunFam" id="3.30.200.20:FF:000228">
    <property type="entry name" value="Serine/threonine-protein kinase BIK1"/>
    <property type="match status" value="1"/>
</dbReference>
<gene>
    <name evidence="22" type="ORF">GH714_000064</name>
</gene>
<dbReference type="InterPro" id="IPR017441">
    <property type="entry name" value="Protein_kinase_ATP_BS"/>
</dbReference>
<comment type="caution">
    <text evidence="22">The sequence shown here is derived from an EMBL/GenBank/DDBJ whole genome shotgun (WGS) entry which is preliminary data.</text>
</comment>
<dbReference type="InterPro" id="IPR011009">
    <property type="entry name" value="Kinase-like_dom_sf"/>
</dbReference>
<name>A0A6A6KVC9_HEVBR</name>
<evidence type="ECO:0000256" key="7">
    <source>
        <dbReference type="ARBA" id="ARBA00022676"/>
    </source>
</evidence>
<evidence type="ECO:0000256" key="8">
    <source>
        <dbReference type="ARBA" id="ARBA00022679"/>
    </source>
</evidence>
<dbReference type="CDD" id="cd14066">
    <property type="entry name" value="STKc_IRAK"/>
    <property type="match status" value="1"/>
</dbReference>
<dbReference type="Pfam" id="PF03155">
    <property type="entry name" value="Alg6_Alg8"/>
    <property type="match status" value="1"/>
</dbReference>
<evidence type="ECO:0000256" key="12">
    <source>
        <dbReference type="ARBA" id="ARBA00022777"/>
    </source>
</evidence>
<protein>
    <recommendedName>
        <fullName evidence="5">non-specific serine/threonine protein kinase</fullName>
        <ecNumber evidence="5">2.7.11.1</ecNumber>
    </recommendedName>
</protein>
<dbReference type="InterPro" id="IPR004856">
    <property type="entry name" value="Glyco_trans_ALG6/ALG8"/>
</dbReference>
<dbReference type="EMBL" id="JAAGAX010000014">
    <property type="protein sequence ID" value="KAF2291993.1"/>
    <property type="molecule type" value="Genomic_DNA"/>
</dbReference>
<keyword evidence="12" id="KW-0418">Kinase</keyword>
<keyword evidence="13" id="KW-0256">Endoplasmic reticulum</keyword>
<sequence length="790" mass="89143">MKCFHYFKDKSRSRQQRSAPELKEQSKSDYSGSGTHRIAKSSCSETSARRIPELYEEKARNLRVFSFSELRHATHDFDRLLRIGEGGFGSVYKGSIKPADGKGEPIVVAIKKLNKDGLQGHKQWVAEVQFLGVVEHPNLVKLVGYCAADGERGIQRLLVYEFMPNKSLEDHLFNRAYPALPWKTRLQIILGAAQGLAYLHEGLEIQVIYRDFKTSNVLLDENFKPKLSDFGLAREGPVAGRTHVSTAVMGTNGYAAPDYIETGHLTTKSDVWSSGVVLYEIITGRRSLERNRPRAEQKLLEWVKQFPPDSKKFGLIIDPRLENQYSIAAARKIARLADSCLMKSAKDRPKMTQVVESLKQIIQDSDEEATISKESFEPSETDSADSSKEPNQLEATESWKRRMTHLAKLGLIVVDSMHFQYNGFLLGLLMLSISYLQEGRDLMGGFFFAILLCFKHLFAVAAPVYFVYLLRHYCWKGLLRGFWQLISMGIVVMVVFAAAYGPFLYHGQIQQVISRMFPFGRGLCHAYWAPNFWVFYIALDKGLAIFLRKLGLNIQAPAASFTGGLVGDSPPFSVLPKITPITTFIMVLLALSPCLFKAWKNPQPQLVARWIAYAYTCGFLFGWHVHEKASLHFVVPLSIVAVHSLEDARHYFLLAIVSCYSLFPLLYEAQEYPIKVLLLLLHSILMWHSFSAQITKDAAAKVTVSAKTGKQLSSLGSLSATVEKERILIGWVGKCYLFGLLGVEIWGQFLHPYLLGDKLPFVPLLLVSLYCALGMIYSWVWQLRCLMKST</sequence>
<dbReference type="GO" id="GO:0005524">
    <property type="term" value="F:ATP binding"/>
    <property type="evidence" value="ECO:0007669"/>
    <property type="project" value="UniProtKB-UniRule"/>
</dbReference>
<comment type="pathway">
    <text evidence="3">Protein modification; protein glycosylation.</text>
</comment>
<dbReference type="Pfam" id="PF00069">
    <property type="entry name" value="Pkinase"/>
    <property type="match status" value="1"/>
</dbReference>
<dbReference type="UniPathway" id="UPA00378"/>
<dbReference type="GO" id="GO:0005886">
    <property type="term" value="C:plasma membrane"/>
    <property type="evidence" value="ECO:0007669"/>
    <property type="project" value="UniProtKB-SubCell"/>
</dbReference>
<keyword evidence="11 18" id="KW-0547">Nucleotide-binding</keyword>
<evidence type="ECO:0000313" key="23">
    <source>
        <dbReference type="Proteomes" id="UP000467840"/>
    </source>
</evidence>
<dbReference type="Gene3D" id="1.10.510.10">
    <property type="entry name" value="Transferase(Phosphotransferase) domain 1"/>
    <property type="match status" value="1"/>
</dbReference>
<evidence type="ECO:0000313" key="22">
    <source>
        <dbReference type="EMBL" id="KAF2291993.1"/>
    </source>
</evidence>
<dbReference type="Gene3D" id="3.30.200.20">
    <property type="entry name" value="Phosphorylase Kinase, domain 1"/>
    <property type="match status" value="1"/>
</dbReference>
<feature type="transmembrane region" description="Helical" evidence="20">
    <location>
        <begin position="482"/>
        <end position="505"/>
    </location>
</feature>
<reference evidence="22 23" key="1">
    <citation type="journal article" date="2020" name="Mol. Plant">
        <title>The Chromosome-Based Rubber Tree Genome Provides New Insights into Spurge Genome Evolution and Rubber Biosynthesis.</title>
        <authorList>
            <person name="Liu J."/>
            <person name="Shi C."/>
            <person name="Shi C.C."/>
            <person name="Li W."/>
            <person name="Zhang Q.J."/>
            <person name="Zhang Y."/>
            <person name="Li K."/>
            <person name="Lu H.F."/>
            <person name="Shi C."/>
            <person name="Zhu S.T."/>
            <person name="Xiao Z.Y."/>
            <person name="Nan H."/>
            <person name="Yue Y."/>
            <person name="Zhu X.G."/>
            <person name="Wu Y."/>
            <person name="Hong X.N."/>
            <person name="Fan G.Y."/>
            <person name="Tong Y."/>
            <person name="Zhang D."/>
            <person name="Mao C.L."/>
            <person name="Liu Y.L."/>
            <person name="Hao S.J."/>
            <person name="Liu W.Q."/>
            <person name="Lv M.Q."/>
            <person name="Zhang H.B."/>
            <person name="Liu Y."/>
            <person name="Hu-Tang G.R."/>
            <person name="Wang J.P."/>
            <person name="Wang J.H."/>
            <person name="Sun Y.H."/>
            <person name="Ni S.B."/>
            <person name="Chen W.B."/>
            <person name="Zhang X.C."/>
            <person name="Jiao Y.N."/>
            <person name="Eichler E.E."/>
            <person name="Li G.H."/>
            <person name="Liu X."/>
            <person name="Gao L.Z."/>
        </authorList>
    </citation>
    <scope>NUCLEOTIDE SEQUENCE [LARGE SCALE GENOMIC DNA]</scope>
    <source>
        <strain evidence="23">cv. GT1</strain>
        <tissue evidence="22">Leaf</tissue>
    </source>
</reference>
<dbReference type="AlphaFoldDB" id="A0A6A6KVC9"/>
<dbReference type="Proteomes" id="UP000467840">
    <property type="component" value="Chromosome 13"/>
</dbReference>
<evidence type="ECO:0000256" key="16">
    <source>
        <dbReference type="ARBA" id="ARBA00023136"/>
    </source>
</evidence>
<keyword evidence="23" id="KW-1185">Reference proteome</keyword>
<keyword evidence="15 20" id="KW-1133">Transmembrane helix</keyword>
<keyword evidence="17" id="KW-1015">Disulfide bond</keyword>
<accession>A0A6A6KVC9</accession>
<dbReference type="GO" id="GO:0004674">
    <property type="term" value="F:protein serine/threonine kinase activity"/>
    <property type="evidence" value="ECO:0007669"/>
    <property type="project" value="UniProtKB-EC"/>
</dbReference>
<dbReference type="PANTHER" id="PTHR45621">
    <property type="entry name" value="OS01G0588500 PROTEIN-RELATED"/>
    <property type="match status" value="1"/>
</dbReference>
<comment type="subcellular location">
    <subcellularLocation>
        <location evidence="1">Cell membrane</location>
        <topology evidence="1">Single-pass membrane protein</topology>
    </subcellularLocation>
    <subcellularLocation>
        <location evidence="2">Endoplasmic reticulum membrane</location>
        <topology evidence="2">Multi-pass membrane protein</topology>
    </subcellularLocation>
</comment>
<feature type="transmembrane region" description="Helical" evidence="20">
    <location>
        <begin position="419"/>
        <end position="436"/>
    </location>
</feature>
<proteinExistence type="inferred from homology"/>
<keyword evidence="6" id="KW-1003">Cell membrane</keyword>
<dbReference type="GO" id="GO:0005789">
    <property type="term" value="C:endoplasmic reticulum membrane"/>
    <property type="evidence" value="ECO:0007669"/>
    <property type="project" value="UniProtKB-SubCell"/>
</dbReference>
<dbReference type="EC" id="2.7.11.1" evidence="5"/>
<dbReference type="GO" id="GO:0016758">
    <property type="term" value="F:hexosyltransferase activity"/>
    <property type="evidence" value="ECO:0007669"/>
    <property type="project" value="InterPro"/>
</dbReference>
<dbReference type="FunFam" id="1.10.510.10:FF:000468">
    <property type="entry name" value="PTI1-like tyrosine-protein kinase 3"/>
    <property type="match status" value="1"/>
</dbReference>
<evidence type="ECO:0000256" key="6">
    <source>
        <dbReference type="ARBA" id="ARBA00022475"/>
    </source>
</evidence>
<dbReference type="PROSITE" id="PS00107">
    <property type="entry name" value="PROTEIN_KINASE_ATP"/>
    <property type="match status" value="1"/>
</dbReference>
<dbReference type="PROSITE" id="PS50011">
    <property type="entry name" value="PROTEIN_KINASE_DOM"/>
    <property type="match status" value="1"/>
</dbReference>
<keyword evidence="7" id="KW-0328">Glycosyltransferase</keyword>
<dbReference type="InterPro" id="IPR000719">
    <property type="entry name" value="Prot_kinase_dom"/>
</dbReference>
<evidence type="ECO:0000259" key="21">
    <source>
        <dbReference type="PROSITE" id="PS50011"/>
    </source>
</evidence>
<evidence type="ECO:0000256" key="2">
    <source>
        <dbReference type="ARBA" id="ARBA00004477"/>
    </source>
</evidence>
<dbReference type="GO" id="GO:0051707">
    <property type="term" value="P:response to other organism"/>
    <property type="evidence" value="ECO:0007669"/>
    <property type="project" value="UniProtKB-ARBA"/>
</dbReference>
<evidence type="ECO:0000256" key="11">
    <source>
        <dbReference type="ARBA" id="ARBA00022741"/>
    </source>
</evidence>
<dbReference type="SUPFAM" id="SSF56112">
    <property type="entry name" value="Protein kinase-like (PK-like)"/>
    <property type="match status" value="1"/>
</dbReference>
<comment type="similarity">
    <text evidence="4">Belongs to the ALG6/ALG8 glucosyltransferase family.</text>
</comment>
<feature type="transmembrane region" description="Helical" evidence="20">
    <location>
        <begin position="448"/>
        <end position="470"/>
    </location>
</feature>
<feature type="region of interest" description="Disordered" evidence="19">
    <location>
        <begin position="1"/>
        <end position="44"/>
    </location>
</feature>
<keyword evidence="8" id="KW-0808">Transferase</keyword>
<evidence type="ECO:0000256" key="14">
    <source>
        <dbReference type="ARBA" id="ARBA00022840"/>
    </source>
</evidence>
<keyword evidence="9 20" id="KW-0812">Transmembrane</keyword>
<evidence type="ECO:0000256" key="19">
    <source>
        <dbReference type="SAM" id="MobiDB-lite"/>
    </source>
</evidence>
<feature type="transmembrane region" description="Helical" evidence="20">
    <location>
        <begin position="578"/>
        <end position="599"/>
    </location>
</feature>
<evidence type="ECO:0000256" key="18">
    <source>
        <dbReference type="PROSITE-ProRule" id="PRU10141"/>
    </source>
</evidence>
<evidence type="ECO:0000256" key="4">
    <source>
        <dbReference type="ARBA" id="ARBA00008715"/>
    </source>
</evidence>
<evidence type="ECO:0000256" key="13">
    <source>
        <dbReference type="ARBA" id="ARBA00022824"/>
    </source>
</evidence>
<dbReference type="PROSITE" id="PS00108">
    <property type="entry name" value="PROTEIN_KINASE_ST"/>
    <property type="match status" value="1"/>
</dbReference>
<evidence type="ECO:0000256" key="15">
    <source>
        <dbReference type="ARBA" id="ARBA00022989"/>
    </source>
</evidence>
<keyword evidence="10" id="KW-0732">Signal</keyword>
<organism evidence="22 23">
    <name type="scientific">Hevea brasiliensis</name>
    <name type="common">Para rubber tree</name>
    <name type="synonym">Siphonia brasiliensis</name>
    <dbReference type="NCBI Taxonomy" id="3981"/>
    <lineage>
        <taxon>Eukaryota</taxon>
        <taxon>Viridiplantae</taxon>
        <taxon>Streptophyta</taxon>
        <taxon>Embryophyta</taxon>
        <taxon>Tracheophyta</taxon>
        <taxon>Spermatophyta</taxon>
        <taxon>Magnoliopsida</taxon>
        <taxon>eudicotyledons</taxon>
        <taxon>Gunneridae</taxon>
        <taxon>Pentapetalae</taxon>
        <taxon>rosids</taxon>
        <taxon>fabids</taxon>
        <taxon>Malpighiales</taxon>
        <taxon>Euphorbiaceae</taxon>
        <taxon>Crotonoideae</taxon>
        <taxon>Micrandreae</taxon>
        <taxon>Hevea</taxon>
    </lineage>
</organism>
<feature type="compositionally biased region" description="Basic and acidic residues" evidence="19">
    <location>
        <begin position="1"/>
        <end position="12"/>
    </location>
</feature>
<keyword evidence="14 18" id="KW-0067">ATP-binding</keyword>
<feature type="transmembrane region" description="Helical" evidence="20">
    <location>
        <begin position="761"/>
        <end position="780"/>
    </location>
</feature>
<feature type="transmembrane region" description="Helical" evidence="20">
    <location>
        <begin position="650"/>
        <end position="667"/>
    </location>
</feature>
<feature type="binding site" evidence="18">
    <location>
        <position position="112"/>
    </location>
    <ligand>
        <name>ATP</name>
        <dbReference type="ChEBI" id="CHEBI:30616"/>
    </ligand>
</feature>
<feature type="transmembrane region" description="Helical" evidence="20">
    <location>
        <begin position="606"/>
        <end position="623"/>
    </location>
</feature>
<evidence type="ECO:0000256" key="17">
    <source>
        <dbReference type="ARBA" id="ARBA00023157"/>
    </source>
</evidence>
<feature type="transmembrane region" description="Helical" evidence="20">
    <location>
        <begin position="526"/>
        <end position="547"/>
    </location>
</feature>
<dbReference type="InterPro" id="IPR050823">
    <property type="entry name" value="Plant_Ser_Thr_Prot_Kinase"/>
</dbReference>
<evidence type="ECO:0000256" key="20">
    <source>
        <dbReference type="SAM" id="Phobius"/>
    </source>
</evidence>
<evidence type="ECO:0000256" key="3">
    <source>
        <dbReference type="ARBA" id="ARBA00004922"/>
    </source>
</evidence>
<evidence type="ECO:0000256" key="1">
    <source>
        <dbReference type="ARBA" id="ARBA00004162"/>
    </source>
</evidence>